<accession>A0AAV7M1A8</accession>
<dbReference type="Proteomes" id="UP001066276">
    <property type="component" value="Chromosome 10"/>
</dbReference>
<comment type="caution">
    <text evidence="2">The sequence shown here is derived from an EMBL/GenBank/DDBJ whole genome shotgun (WGS) entry which is preliminary data.</text>
</comment>
<evidence type="ECO:0000313" key="3">
    <source>
        <dbReference type="Proteomes" id="UP001066276"/>
    </source>
</evidence>
<protein>
    <submittedName>
        <fullName evidence="2">Uncharacterized protein</fullName>
    </submittedName>
</protein>
<name>A0AAV7M1A8_PLEWA</name>
<feature type="region of interest" description="Disordered" evidence="1">
    <location>
        <begin position="56"/>
        <end position="96"/>
    </location>
</feature>
<dbReference type="EMBL" id="JANPWB010000014">
    <property type="protein sequence ID" value="KAJ1097566.1"/>
    <property type="molecule type" value="Genomic_DNA"/>
</dbReference>
<organism evidence="2 3">
    <name type="scientific">Pleurodeles waltl</name>
    <name type="common">Iberian ribbed newt</name>
    <dbReference type="NCBI Taxonomy" id="8319"/>
    <lineage>
        <taxon>Eukaryota</taxon>
        <taxon>Metazoa</taxon>
        <taxon>Chordata</taxon>
        <taxon>Craniata</taxon>
        <taxon>Vertebrata</taxon>
        <taxon>Euteleostomi</taxon>
        <taxon>Amphibia</taxon>
        <taxon>Batrachia</taxon>
        <taxon>Caudata</taxon>
        <taxon>Salamandroidea</taxon>
        <taxon>Salamandridae</taxon>
        <taxon>Pleurodelinae</taxon>
        <taxon>Pleurodeles</taxon>
    </lineage>
</organism>
<proteinExistence type="predicted"/>
<feature type="compositionally biased region" description="Basic and acidic residues" evidence="1">
    <location>
        <begin position="60"/>
        <end position="86"/>
    </location>
</feature>
<keyword evidence="3" id="KW-1185">Reference proteome</keyword>
<evidence type="ECO:0000256" key="1">
    <source>
        <dbReference type="SAM" id="MobiDB-lite"/>
    </source>
</evidence>
<sequence length="116" mass="12637">MEGCYEALTFVVGFGALRDLHSVGIIIYILQDEVNLLAKEEFSIKGEANEVLLHVGQEMGHTEPSRTVRRTDNRKGVAKQDDRLDAPVRAPASQMRNPVKSAVIGPVSHSLCPALG</sequence>
<reference evidence="2" key="1">
    <citation type="journal article" date="2022" name="bioRxiv">
        <title>Sequencing and chromosome-scale assembly of the giantPleurodeles waltlgenome.</title>
        <authorList>
            <person name="Brown T."/>
            <person name="Elewa A."/>
            <person name="Iarovenko S."/>
            <person name="Subramanian E."/>
            <person name="Araus A.J."/>
            <person name="Petzold A."/>
            <person name="Susuki M."/>
            <person name="Suzuki K.-i.T."/>
            <person name="Hayashi T."/>
            <person name="Toyoda A."/>
            <person name="Oliveira C."/>
            <person name="Osipova E."/>
            <person name="Leigh N.D."/>
            <person name="Simon A."/>
            <person name="Yun M.H."/>
        </authorList>
    </citation>
    <scope>NUCLEOTIDE SEQUENCE</scope>
    <source>
        <strain evidence="2">20211129_DDA</strain>
        <tissue evidence="2">Liver</tissue>
    </source>
</reference>
<dbReference type="AlphaFoldDB" id="A0AAV7M1A8"/>
<gene>
    <name evidence="2" type="ORF">NDU88_002684</name>
</gene>
<evidence type="ECO:0000313" key="2">
    <source>
        <dbReference type="EMBL" id="KAJ1097566.1"/>
    </source>
</evidence>